<accession>A0ABP8N295</accession>
<dbReference type="Proteomes" id="UP001501410">
    <property type="component" value="Unassembled WGS sequence"/>
</dbReference>
<feature type="transmembrane region" description="Helical" evidence="1">
    <location>
        <begin position="12"/>
        <end position="32"/>
    </location>
</feature>
<dbReference type="InterPro" id="IPR000326">
    <property type="entry name" value="PAP2/HPO"/>
</dbReference>
<keyword evidence="1" id="KW-1133">Transmembrane helix</keyword>
<keyword evidence="4" id="KW-1185">Reference proteome</keyword>
<gene>
    <name evidence="3" type="ORF">GCM10023092_28750</name>
</gene>
<reference evidence="4" key="1">
    <citation type="journal article" date="2019" name="Int. J. Syst. Evol. Microbiol.">
        <title>The Global Catalogue of Microorganisms (GCM) 10K type strain sequencing project: providing services to taxonomists for standard genome sequencing and annotation.</title>
        <authorList>
            <consortium name="The Broad Institute Genomics Platform"/>
            <consortium name="The Broad Institute Genome Sequencing Center for Infectious Disease"/>
            <person name="Wu L."/>
            <person name="Ma J."/>
        </authorList>
    </citation>
    <scope>NUCLEOTIDE SEQUENCE [LARGE SCALE GENOMIC DNA]</scope>
    <source>
        <strain evidence="4">JCM 31921</strain>
    </source>
</reference>
<dbReference type="PANTHER" id="PTHR14969">
    <property type="entry name" value="SPHINGOSINE-1-PHOSPHATE PHOSPHOHYDROLASE"/>
    <property type="match status" value="1"/>
</dbReference>
<dbReference type="EMBL" id="BAABEZ010000024">
    <property type="protein sequence ID" value="GAA4459220.1"/>
    <property type="molecule type" value="Genomic_DNA"/>
</dbReference>
<dbReference type="RefSeq" id="WP_344828739.1">
    <property type="nucleotide sequence ID" value="NZ_BAABEZ010000024.1"/>
</dbReference>
<feature type="transmembrane region" description="Helical" evidence="1">
    <location>
        <begin position="187"/>
        <end position="205"/>
    </location>
</feature>
<evidence type="ECO:0000256" key="1">
    <source>
        <dbReference type="SAM" id="Phobius"/>
    </source>
</evidence>
<dbReference type="SUPFAM" id="SSF48317">
    <property type="entry name" value="Acid phosphatase/Vanadium-dependent haloperoxidase"/>
    <property type="match status" value="1"/>
</dbReference>
<evidence type="ECO:0000313" key="4">
    <source>
        <dbReference type="Proteomes" id="UP001501410"/>
    </source>
</evidence>
<feature type="transmembrane region" description="Helical" evidence="1">
    <location>
        <begin position="135"/>
        <end position="154"/>
    </location>
</feature>
<comment type="caution">
    <text evidence="3">The sequence shown here is derived from an EMBL/GenBank/DDBJ whole genome shotgun (WGS) entry which is preliminary data.</text>
</comment>
<feature type="transmembrane region" description="Helical" evidence="1">
    <location>
        <begin position="161"/>
        <end position="181"/>
    </location>
</feature>
<dbReference type="InterPro" id="IPR036938">
    <property type="entry name" value="PAP2/HPO_sf"/>
</dbReference>
<organism evidence="3 4">
    <name type="scientific">Rurimicrobium arvi</name>
    <dbReference type="NCBI Taxonomy" id="2049916"/>
    <lineage>
        <taxon>Bacteria</taxon>
        <taxon>Pseudomonadati</taxon>
        <taxon>Bacteroidota</taxon>
        <taxon>Chitinophagia</taxon>
        <taxon>Chitinophagales</taxon>
        <taxon>Chitinophagaceae</taxon>
        <taxon>Rurimicrobium</taxon>
    </lineage>
</organism>
<evidence type="ECO:0000313" key="3">
    <source>
        <dbReference type="EMBL" id="GAA4459220.1"/>
    </source>
</evidence>
<keyword evidence="1" id="KW-0472">Membrane</keyword>
<feature type="domain" description="Phosphatidic acid phosphatase type 2/haloperoxidase" evidence="2">
    <location>
        <begin position="84"/>
        <end position="202"/>
    </location>
</feature>
<feature type="transmembrane region" description="Helical" evidence="1">
    <location>
        <begin position="81"/>
        <end position="102"/>
    </location>
</feature>
<evidence type="ECO:0000259" key="2">
    <source>
        <dbReference type="SMART" id="SM00014"/>
    </source>
</evidence>
<dbReference type="Pfam" id="PF01569">
    <property type="entry name" value="PAP2"/>
    <property type="match status" value="1"/>
</dbReference>
<dbReference type="PANTHER" id="PTHR14969:SF13">
    <property type="entry name" value="AT30094P"/>
    <property type="match status" value="1"/>
</dbReference>
<sequence>MTRKPFIGSFNLFYLVPFCIWSLLGGVLLYHYKASQLFFWINTHNSPQADVLFEWCSRMGEFWGILVIALLLIISFRPFRNIWFAIAVLAGTIIPSLITQWVKHLVAAPRPMSLFAQVPYLHRLETWDLLHSNSFPSGHTTGAFSFFLIVSLWLPPRYRAWGLAAFVLALATAYARVYLTAHFFADVYAGSLIGTLFAILIFELLTWCRYRFHGNATAEK</sequence>
<feature type="transmembrane region" description="Helical" evidence="1">
    <location>
        <begin position="52"/>
        <end position="74"/>
    </location>
</feature>
<keyword evidence="1" id="KW-0812">Transmembrane</keyword>
<dbReference type="Gene3D" id="1.20.144.10">
    <property type="entry name" value="Phosphatidic acid phosphatase type 2/haloperoxidase"/>
    <property type="match status" value="1"/>
</dbReference>
<dbReference type="SMART" id="SM00014">
    <property type="entry name" value="acidPPc"/>
    <property type="match status" value="1"/>
</dbReference>
<protein>
    <recommendedName>
        <fullName evidence="2">Phosphatidic acid phosphatase type 2/haloperoxidase domain-containing protein</fullName>
    </recommendedName>
</protein>
<name>A0ABP8N295_9BACT</name>
<proteinExistence type="predicted"/>